<evidence type="ECO:0000313" key="2">
    <source>
        <dbReference type="EMBL" id="PMD35229.1"/>
    </source>
</evidence>
<proteinExistence type="predicted"/>
<organism evidence="2 3">
    <name type="scientific">Hyaloscypha variabilis (strain UAMH 11265 / GT02V1 / F)</name>
    <name type="common">Meliniomyces variabilis</name>
    <dbReference type="NCBI Taxonomy" id="1149755"/>
    <lineage>
        <taxon>Eukaryota</taxon>
        <taxon>Fungi</taxon>
        <taxon>Dikarya</taxon>
        <taxon>Ascomycota</taxon>
        <taxon>Pezizomycotina</taxon>
        <taxon>Leotiomycetes</taxon>
        <taxon>Helotiales</taxon>
        <taxon>Hyaloscyphaceae</taxon>
        <taxon>Hyaloscypha</taxon>
        <taxon>Hyaloscypha variabilis</taxon>
    </lineage>
</organism>
<gene>
    <name evidence="2" type="ORF">L207DRAFT_569803</name>
</gene>
<keyword evidence="3" id="KW-1185">Reference proteome</keyword>
<evidence type="ECO:0000256" key="1">
    <source>
        <dbReference type="SAM" id="MobiDB-lite"/>
    </source>
</evidence>
<feature type="compositionally biased region" description="Acidic residues" evidence="1">
    <location>
        <begin position="71"/>
        <end position="82"/>
    </location>
</feature>
<feature type="compositionally biased region" description="Low complexity" evidence="1">
    <location>
        <begin position="117"/>
        <end position="126"/>
    </location>
</feature>
<evidence type="ECO:0000313" key="3">
    <source>
        <dbReference type="Proteomes" id="UP000235786"/>
    </source>
</evidence>
<protein>
    <submittedName>
        <fullName evidence="2">Uncharacterized protein</fullName>
    </submittedName>
</protein>
<dbReference type="STRING" id="1149755.A0A2J6R9M3"/>
<sequence>MSPTSLFRLATGQLLHLRPSPTPIRAIQPFSHTPLSRFPRKDSQDRNSINTEATEYSKSGTDDGAARQEEAAFDPDVTDPAEEEARAGEGKGSGNPLDVSPANPEVSKQGGGEAEGGAENAGEGKSQSGGGSPKKAGKL</sequence>
<name>A0A2J6R9M3_HYAVF</name>
<feature type="compositionally biased region" description="Basic and acidic residues" evidence="1">
    <location>
        <begin position="60"/>
        <end position="70"/>
    </location>
</feature>
<dbReference type="PANTHER" id="PTHR42090:SF1">
    <property type="match status" value="1"/>
</dbReference>
<feature type="region of interest" description="Disordered" evidence="1">
    <location>
        <begin position="20"/>
        <end position="139"/>
    </location>
</feature>
<dbReference type="AlphaFoldDB" id="A0A2J6R9M3"/>
<dbReference type="OrthoDB" id="4220319at2759"/>
<feature type="compositionally biased region" description="Polar residues" evidence="1">
    <location>
        <begin position="46"/>
        <end position="59"/>
    </location>
</feature>
<reference evidence="2 3" key="1">
    <citation type="submission" date="2016-04" db="EMBL/GenBank/DDBJ databases">
        <title>A degradative enzymes factory behind the ericoid mycorrhizal symbiosis.</title>
        <authorList>
            <consortium name="DOE Joint Genome Institute"/>
            <person name="Martino E."/>
            <person name="Morin E."/>
            <person name="Grelet G."/>
            <person name="Kuo A."/>
            <person name="Kohler A."/>
            <person name="Daghino S."/>
            <person name="Barry K."/>
            <person name="Choi C."/>
            <person name="Cichocki N."/>
            <person name="Clum A."/>
            <person name="Copeland A."/>
            <person name="Hainaut M."/>
            <person name="Haridas S."/>
            <person name="Labutti K."/>
            <person name="Lindquist E."/>
            <person name="Lipzen A."/>
            <person name="Khouja H.-R."/>
            <person name="Murat C."/>
            <person name="Ohm R."/>
            <person name="Olson A."/>
            <person name="Spatafora J."/>
            <person name="Veneault-Fourrey C."/>
            <person name="Henrissat B."/>
            <person name="Grigoriev I."/>
            <person name="Martin F."/>
            <person name="Perotto S."/>
        </authorList>
    </citation>
    <scope>NUCLEOTIDE SEQUENCE [LARGE SCALE GENOMIC DNA]</scope>
    <source>
        <strain evidence="2 3">F</strain>
    </source>
</reference>
<dbReference type="EMBL" id="KZ613952">
    <property type="protein sequence ID" value="PMD35229.1"/>
    <property type="molecule type" value="Genomic_DNA"/>
</dbReference>
<dbReference type="Proteomes" id="UP000235786">
    <property type="component" value="Unassembled WGS sequence"/>
</dbReference>
<accession>A0A2J6R9M3</accession>
<dbReference type="PANTHER" id="PTHR42090">
    <property type="match status" value="1"/>
</dbReference>